<keyword evidence="4" id="KW-1185">Reference proteome</keyword>
<dbReference type="CDD" id="cd18186">
    <property type="entry name" value="BTB_POZ_ZBTB_KLHL-like"/>
    <property type="match status" value="1"/>
</dbReference>
<dbReference type="OrthoDB" id="2367075at2759"/>
<gene>
    <name evidence="3" type="ORF">SCP_0503880</name>
</gene>
<evidence type="ECO:0000256" key="1">
    <source>
        <dbReference type="SAM" id="MobiDB-lite"/>
    </source>
</evidence>
<feature type="domain" description="BTB" evidence="2">
    <location>
        <begin position="36"/>
        <end position="110"/>
    </location>
</feature>
<evidence type="ECO:0000259" key="2">
    <source>
        <dbReference type="PROSITE" id="PS50097"/>
    </source>
</evidence>
<dbReference type="GeneID" id="38780257"/>
<dbReference type="SUPFAM" id="SSF54695">
    <property type="entry name" value="POZ domain"/>
    <property type="match status" value="1"/>
</dbReference>
<dbReference type="InParanoid" id="A0A401GMD6"/>
<feature type="compositionally biased region" description="Polar residues" evidence="1">
    <location>
        <begin position="1"/>
        <end position="10"/>
    </location>
</feature>
<dbReference type="Proteomes" id="UP000287166">
    <property type="component" value="Unassembled WGS sequence"/>
</dbReference>
<dbReference type="InterPro" id="IPR000210">
    <property type="entry name" value="BTB/POZ_dom"/>
</dbReference>
<dbReference type="STRING" id="139825.A0A401GMD6"/>
<reference evidence="3 4" key="1">
    <citation type="journal article" date="2018" name="Sci. Rep.">
        <title>Genome sequence of the cauliflower mushroom Sparassis crispa (Hanabiratake) and its association with beneficial usage.</title>
        <authorList>
            <person name="Kiyama R."/>
            <person name="Furutani Y."/>
            <person name="Kawaguchi K."/>
            <person name="Nakanishi T."/>
        </authorList>
    </citation>
    <scope>NUCLEOTIDE SEQUENCE [LARGE SCALE GENOMIC DNA]</scope>
</reference>
<name>A0A401GMD6_9APHY</name>
<feature type="region of interest" description="Disordered" evidence="1">
    <location>
        <begin position="1"/>
        <end position="23"/>
    </location>
</feature>
<dbReference type="RefSeq" id="XP_027614253.1">
    <property type="nucleotide sequence ID" value="XM_027758452.1"/>
</dbReference>
<sequence>MEVSASTLTILSAPSLPDPPDADAPPCAHSKYYLEDDLVIFVVENHLFKVHRYFLVRESDFFRTMFELPPGETPAEGQTDDKAIPLPGVTRREFECLLDFLYYGMHNILSRCPLG</sequence>
<organism evidence="3 4">
    <name type="scientific">Sparassis crispa</name>
    <dbReference type="NCBI Taxonomy" id="139825"/>
    <lineage>
        <taxon>Eukaryota</taxon>
        <taxon>Fungi</taxon>
        <taxon>Dikarya</taxon>
        <taxon>Basidiomycota</taxon>
        <taxon>Agaricomycotina</taxon>
        <taxon>Agaricomycetes</taxon>
        <taxon>Polyporales</taxon>
        <taxon>Sparassidaceae</taxon>
        <taxon>Sparassis</taxon>
    </lineage>
</organism>
<dbReference type="AlphaFoldDB" id="A0A401GMD6"/>
<dbReference type="Gene3D" id="3.30.710.10">
    <property type="entry name" value="Potassium Channel Kv1.1, Chain A"/>
    <property type="match status" value="1"/>
</dbReference>
<evidence type="ECO:0000313" key="4">
    <source>
        <dbReference type="Proteomes" id="UP000287166"/>
    </source>
</evidence>
<dbReference type="PROSITE" id="PS50097">
    <property type="entry name" value="BTB"/>
    <property type="match status" value="1"/>
</dbReference>
<dbReference type="EMBL" id="BFAD01000005">
    <property type="protein sequence ID" value="GBE83340.1"/>
    <property type="molecule type" value="Genomic_DNA"/>
</dbReference>
<protein>
    <recommendedName>
        <fullName evidence="2">BTB domain-containing protein</fullName>
    </recommendedName>
</protein>
<accession>A0A401GMD6</accession>
<evidence type="ECO:0000313" key="3">
    <source>
        <dbReference type="EMBL" id="GBE83340.1"/>
    </source>
</evidence>
<proteinExistence type="predicted"/>
<dbReference type="InterPro" id="IPR011333">
    <property type="entry name" value="SKP1/BTB/POZ_sf"/>
</dbReference>
<comment type="caution">
    <text evidence="3">The sequence shown here is derived from an EMBL/GenBank/DDBJ whole genome shotgun (WGS) entry which is preliminary data.</text>
</comment>
<dbReference type="Pfam" id="PF00651">
    <property type="entry name" value="BTB"/>
    <property type="match status" value="1"/>
</dbReference>